<reference evidence="2" key="1">
    <citation type="submission" date="2021-02" db="EMBL/GenBank/DDBJ databases">
        <title>First Annotated Genome of the Yellow-green Alga Tribonema minus.</title>
        <authorList>
            <person name="Mahan K.M."/>
        </authorList>
    </citation>
    <scope>NUCLEOTIDE SEQUENCE</scope>
    <source>
        <strain evidence="2">UTEX B ZZ1240</strain>
    </source>
</reference>
<feature type="region of interest" description="Disordered" evidence="1">
    <location>
        <begin position="1"/>
        <end position="56"/>
    </location>
</feature>
<accession>A0A835ZAN7</accession>
<dbReference type="AlphaFoldDB" id="A0A835ZAN7"/>
<dbReference type="EMBL" id="JAFCMP010000036">
    <property type="protein sequence ID" value="KAG5190281.1"/>
    <property type="molecule type" value="Genomic_DNA"/>
</dbReference>
<feature type="region of interest" description="Disordered" evidence="1">
    <location>
        <begin position="177"/>
        <end position="201"/>
    </location>
</feature>
<proteinExistence type="predicted"/>
<gene>
    <name evidence="2" type="ORF">JKP88DRAFT_299378</name>
</gene>
<comment type="caution">
    <text evidence="2">The sequence shown here is derived from an EMBL/GenBank/DDBJ whole genome shotgun (WGS) entry which is preliminary data.</text>
</comment>
<feature type="compositionally biased region" description="Acidic residues" evidence="1">
    <location>
        <begin position="7"/>
        <end position="16"/>
    </location>
</feature>
<organism evidence="2 3">
    <name type="scientific">Tribonema minus</name>
    <dbReference type="NCBI Taxonomy" id="303371"/>
    <lineage>
        <taxon>Eukaryota</taxon>
        <taxon>Sar</taxon>
        <taxon>Stramenopiles</taxon>
        <taxon>Ochrophyta</taxon>
        <taxon>PX clade</taxon>
        <taxon>Xanthophyceae</taxon>
        <taxon>Tribonematales</taxon>
        <taxon>Tribonemataceae</taxon>
        <taxon>Tribonema</taxon>
    </lineage>
</organism>
<dbReference type="Proteomes" id="UP000664859">
    <property type="component" value="Unassembled WGS sequence"/>
</dbReference>
<protein>
    <submittedName>
        <fullName evidence="2">Uncharacterized protein</fullName>
    </submittedName>
</protein>
<name>A0A835ZAN7_9STRA</name>
<sequence>MDLLESAGEEDEDVVMEDAGGAPEQRHEEATGDANAAAAAADANATAPPAPAKPVSTQRRFKTLNTDLGKLSRSPSIKTLESAVQLLQQEQHSELLTLLSWTSLSTLMVHVERFAPVAVTQKRGVGAYITLLAIFESLDHFILPVTLFKTVATMPEPKLPKLHKVRLQQQQAAAAAAAPAAAAADDSDSDGSGSGGDASRSRHFAQRASLVEMRMPVTPLGTLRQYLCLERPSADTNEDEEGGGEGGGGGPACAPRTAAVAMTYALLGLWEGSVVLGKALFRALVLREEPRAEAAERCVDALFQEAAERCVDALFQASLELQRCKMREVPRTEAAERCVDALFQCDGDGDVSADAAMTIFGNVMRAETAACAHALRDLLPWVMSQVPCQVLHGNAGLIPPRIAALIRGLAQRTRDIPHFQVASMVESAVTTLVALGPAAAAACSTSKGAAAAGTNEKAFRRTLTLSLLQLLEPEATLRLAALDGLRQYQQTAEPVPAPLLFMLLEDVARRDAAEPVRAAAIQIAAEHCPHNAAVLGLLLGRCADPGARVRAAAIKLVLDRYGVQQLHRALPADVADVLPRLLTHYASIVTPDADQAQPQGSSVSPAEREGLHTLVRALVLQCAAGDAAADVTALDGAALLAAAARLAALSATSPSVQDHYCAVGQLLSVG</sequence>
<evidence type="ECO:0000313" key="3">
    <source>
        <dbReference type="Proteomes" id="UP000664859"/>
    </source>
</evidence>
<feature type="compositionally biased region" description="Low complexity" evidence="1">
    <location>
        <begin position="32"/>
        <end position="47"/>
    </location>
</feature>
<evidence type="ECO:0000256" key="1">
    <source>
        <dbReference type="SAM" id="MobiDB-lite"/>
    </source>
</evidence>
<keyword evidence="3" id="KW-1185">Reference proteome</keyword>
<evidence type="ECO:0000313" key="2">
    <source>
        <dbReference type="EMBL" id="KAG5190281.1"/>
    </source>
</evidence>